<dbReference type="RefSeq" id="WP_013195684.1">
    <property type="nucleotide sequence ID" value="NC_014254.1"/>
</dbReference>
<dbReference type="KEGG" id="mev:Metev_2307"/>
<feature type="transmembrane region" description="Helical" evidence="1">
    <location>
        <begin position="92"/>
        <end position="110"/>
    </location>
</feature>
<dbReference type="EMBL" id="CP002070">
    <property type="protein sequence ID" value="ADI75119.1"/>
    <property type="molecule type" value="Genomic_DNA"/>
</dbReference>
<dbReference type="InterPro" id="IPR027417">
    <property type="entry name" value="P-loop_NTPase"/>
</dbReference>
<evidence type="ECO:0000256" key="1">
    <source>
        <dbReference type="SAM" id="Phobius"/>
    </source>
</evidence>
<sequence>MKQGLRKLVYRRKEEKKFIFYFVLTFMLAIFVADMMARGWLAGHLSNVIFWGLPNAYLGVTLEQVAISIFGLYLGFLILLNLDIKKSWQGRILLIATFIALITLGDQNVFWGNVDLISNFPILFGGLIFGLIIGGKRRLSKLGTSQPLEFREVVKYLYFIFAVLTIGAFLEYHILYPAIFDVNASSVTFINFWENNADFGLQTDFIYRDLAVSGVFLISLKKFFKYDAENSFFVLGPKQSGKTLFIIGAYLEALQSSNEETPMNPTKDLINLVDDINSYDNQYSDGWNIQPTGREENTAQTLGFQFVHGRLFPLNISLQTIDYPGEYLKQIPDAIKGTSELITKDRYFQKIFFNVDSANTLIFLIDIERYFNKDKLNISDYFEILESYRDKDVMLVATKCDYFAEKFTQENGIDPLEYYEDFVEYVNDILKNNSQIYSLIKQTGGKEIHPVYYQTRIDENGIRVPLKDSNNSVILVGFDKFLNKLS</sequence>
<accession>D7EBZ7</accession>
<keyword evidence="3" id="KW-1185">Reference proteome</keyword>
<dbReference type="SUPFAM" id="SSF52540">
    <property type="entry name" value="P-loop containing nucleoside triphosphate hydrolases"/>
    <property type="match status" value="1"/>
</dbReference>
<dbReference type="GeneID" id="9347964"/>
<feature type="transmembrane region" description="Helical" evidence="1">
    <location>
        <begin position="116"/>
        <end position="135"/>
    </location>
</feature>
<evidence type="ECO:0000313" key="3">
    <source>
        <dbReference type="Proteomes" id="UP000000391"/>
    </source>
</evidence>
<evidence type="ECO:0000313" key="2">
    <source>
        <dbReference type="EMBL" id="ADI75119.1"/>
    </source>
</evidence>
<dbReference type="AlphaFoldDB" id="D7EBZ7"/>
<reference evidence="2 3" key="1">
    <citation type="submission" date="2010-06" db="EMBL/GenBank/DDBJ databases">
        <title>Complete sequence plasmid of Methanohalobium evestigatum Z-7303.</title>
        <authorList>
            <consortium name="US DOE Joint Genome Institute"/>
            <person name="Lucas S."/>
            <person name="Copeland A."/>
            <person name="Lapidus A."/>
            <person name="Cheng J.-F."/>
            <person name="Bruce D."/>
            <person name="Goodwin L."/>
            <person name="Pitluck S."/>
            <person name="Saunders E."/>
            <person name="Detter J.C."/>
            <person name="Han C."/>
            <person name="Tapia R."/>
            <person name="Land M."/>
            <person name="Hauser L."/>
            <person name="Kyrpides N."/>
            <person name="Mikhailova N."/>
            <person name="Sieprawska-Lupa M."/>
            <person name="Whitman W.B."/>
            <person name="Anderson I."/>
            <person name="Woyke T."/>
        </authorList>
    </citation>
    <scope>NUCLEOTIDE SEQUENCE [LARGE SCALE GENOMIC DNA]</scope>
    <source>
        <strain evidence="3">ATCC BAA-1072 / DSM 3721 / NBRC 107634 / OCM 161 / Z-7303</strain>
        <plasmid evidence="3">Plasmid pMETEV01</plasmid>
    </source>
</reference>
<dbReference type="HOGENOM" id="CLU_562161_0_0_2"/>
<gene>
    <name evidence="2" type="ordered locus">Metev_2307</name>
</gene>
<dbReference type="Proteomes" id="UP000000391">
    <property type="component" value="Plasmid pMETEV01"/>
</dbReference>
<dbReference type="OrthoDB" id="300006at2157"/>
<feature type="transmembrane region" description="Helical" evidence="1">
    <location>
        <begin position="18"/>
        <end position="37"/>
    </location>
</feature>
<geneLocation type="plasmid" evidence="2 3">
    <name>pMETEV01</name>
</geneLocation>
<organism evidence="2 3">
    <name type="scientific">Methanohalobium evestigatum (strain ATCC BAA-1072 / DSM 3721 / NBRC 107634 / OCM 161 / Z-7303)</name>
    <dbReference type="NCBI Taxonomy" id="644295"/>
    <lineage>
        <taxon>Archaea</taxon>
        <taxon>Methanobacteriati</taxon>
        <taxon>Methanobacteriota</taxon>
        <taxon>Stenosarchaea group</taxon>
        <taxon>Methanomicrobia</taxon>
        <taxon>Methanosarcinales</taxon>
        <taxon>Methanosarcinaceae</taxon>
        <taxon>Methanohalobium</taxon>
    </lineage>
</organism>
<protein>
    <submittedName>
        <fullName evidence="2">Uncharacterized protein</fullName>
    </submittedName>
</protein>
<feature type="transmembrane region" description="Helical" evidence="1">
    <location>
        <begin position="156"/>
        <end position="176"/>
    </location>
</feature>
<feature type="transmembrane region" description="Helical" evidence="1">
    <location>
        <begin position="57"/>
        <end position="80"/>
    </location>
</feature>
<keyword evidence="1" id="KW-0812">Transmembrane</keyword>
<proteinExistence type="predicted"/>
<keyword evidence="2" id="KW-0614">Plasmid</keyword>
<name>D7EBZ7_METEZ</name>
<keyword evidence="1" id="KW-1133">Transmembrane helix</keyword>
<keyword evidence="1" id="KW-0472">Membrane</keyword>